<reference evidence="1" key="1">
    <citation type="submission" date="2018-02" db="EMBL/GenBank/DDBJ databases">
        <title>Rhizophora mucronata_Transcriptome.</title>
        <authorList>
            <person name="Meera S.P."/>
            <person name="Sreeshan A."/>
            <person name="Augustine A."/>
        </authorList>
    </citation>
    <scope>NUCLEOTIDE SEQUENCE</scope>
    <source>
        <tissue evidence="1">Leaf</tissue>
    </source>
</reference>
<proteinExistence type="predicted"/>
<dbReference type="AlphaFoldDB" id="A0A2P2N733"/>
<name>A0A2P2N733_RHIMU</name>
<protein>
    <submittedName>
        <fullName evidence="1">Uncharacterized protein</fullName>
    </submittedName>
</protein>
<sequence>MLGVFCNFLICQSALVYKKITIYYNNTEDKIERELLCIPSFSVSINI</sequence>
<evidence type="ECO:0000313" key="1">
    <source>
        <dbReference type="EMBL" id="MBX38278.1"/>
    </source>
</evidence>
<organism evidence="1">
    <name type="scientific">Rhizophora mucronata</name>
    <name type="common">Asiatic mangrove</name>
    <dbReference type="NCBI Taxonomy" id="61149"/>
    <lineage>
        <taxon>Eukaryota</taxon>
        <taxon>Viridiplantae</taxon>
        <taxon>Streptophyta</taxon>
        <taxon>Embryophyta</taxon>
        <taxon>Tracheophyta</taxon>
        <taxon>Spermatophyta</taxon>
        <taxon>Magnoliopsida</taxon>
        <taxon>eudicotyledons</taxon>
        <taxon>Gunneridae</taxon>
        <taxon>Pentapetalae</taxon>
        <taxon>rosids</taxon>
        <taxon>fabids</taxon>
        <taxon>Malpighiales</taxon>
        <taxon>Rhizophoraceae</taxon>
        <taxon>Rhizophora</taxon>
    </lineage>
</organism>
<dbReference type="EMBL" id="GGEC01057794">
    <property type="protein sequence ID" value="MBX38278.1"/>
    <property type="molecule type" value="Transcribed_RNA"/>
</dbReference>
<accession>A0A2P2N733</accession>